<dbReference type="SUPFAM" id="SSF52833">
    <property type="entry name" value="Thioredoxin-like"/>
    <property type="match status" value="1"/>
</dbReference>
<accession>A0A2H3NVZ7</accession>
<sequence>MLFGVLVALLFVSGALDTAHAQRTGQHRDEYEGVGIDRKHGDTVPHDLTFTDHTGQEVTLGQYFDGERPVLLNLVYHDCPMLCGLLLNGVTKTIGSLEWTPGDEYTVLTISFNPRESFEQAAAQRERYLDQLGRPNAADGWHFLTGDAENIDALTDAVGFNLRWIESKQEFAHPTTYVFLSGDGMVSQYIHGMQMPQSDTRQALVEASDGQVGSPVDLVMLYCFQFDPDANTYTADAFNLMKAASVLTVLVLGGMLYVFWRRENEHVDDQLEGRFSMPSET</sequence>
<name>A0A2H3NVZ7_9BACT</name>
<dbReference type="CDD" id="cd02968">
    <property type="entry name" value="SCO"/>
    <property type="match status" value="1"/>
</dbReference>
<comment type="similarity">
    <text evidence="1">Belongs to the SCO1/2 family.</text>
</comment>
<evidence type="ECO:0000256" key="3">
    <source>
        <dbReference type="SAM" id="SignalP"/>
    </source>
</evidence>
<protein>
    <submittedName>
        <fullName evidence="4">Electron transporter SenC</fullName>
    </submittedName>
</protein>
<evidence type="ECO:0000313" key="5">
    <source>
        <dbReference type="Proteomes" id="UP000221024"/>
    </source>
</evidence>
<dbReference type="AlphaFoldDB" id="A0A2H3NVZ7"/>
<gene>
    <name evidence="4" type="ORF">CRI93_11185</name>
</gene>
<keyword evidence="2" id="KW-0472">Membrane</keyword>
<reference evidence="4 5" key="1">
    <citation type="submission" date="2017-10" db="EMBL/GenBank/DDBJ databases">
        <title>Draft genome of Longimonas halophila.</title>
        <authorList>
            <person name="Goh K.M."/>
            <person name="Shamsir M.S."/>
            <person name="Lim S.W."/>
        </authorList>
    </citation>
    <scope>NUCLEOTIDE SEQUENCE [LARGE SCALE GENOMIC DNA]</scope>
    <source>
        <strain evidence="4 5">KCTC 42399</strain>
    </source>
</reference>
<dbReference type="OrthoDB" id="9811998at2"/>
<dbReference type="Gene3D" id="3.40.30.10">
    <property type="entry name" value="Glutaredoxin"/>
    <property type="match status" value="1"/>
</dbReference>
<organism evidence="4 5">
    <name type="scientific">Longimonas halophila</name>
    <dbReference type="NCBI Taxonomy" id="1469170"/>
    <lineage>
        <taxon>Bacteria</taxon>
        <taxon>Pseudomonadati</taxon>
        <taxon>Rhodothermota</taxon>
        <taxon>Rhodothermia</taxon>
        <taxon>Rhodothermales</taxon>
        <taxon>Salisaetaceae</taxon>
        <taxon>Longimonas</taxon>
    </lineage>
</organism>
<feature type="transmembrane region" description="Helical" evidence="2">
    <location>
        <begin position="240"/>
        <end position="260"/>
    </location>
</feature>
<evidence type="ECO:0000256" key="1">
    <source>
        <dbReference type="ARBA" id="ARBA00010996"/>
    </source>
</evidence>
<proteinExistence type="inferred from homology"/>
<evidence type="ECO:0000256" key="2">
    <source>
        <dbReference type="SAM" id="Phobius"/>
    </source>
</evidence>
<feature type="signal peptide" evidence="3">
    <location>
        <begin position="1"/>
        <end position="21"/>
    </location>
</feature>
<evidence type="ECO:0000313" key="4">
    <source>
        <dbReference type="EMBL" id="PEN06087.1"/>
    </source>
</evidence>
<dbReference type="PANTHER" id="PTHR12151:SF8">
    <property type="entry name" value="THIOREDOXIN DOMAIN-CONTAINING PROTEIN"/>
    <property type="match status" value="1"/>
</dbReference>
<feature type="chain" id="PRO_5013574819" evidence="3">
    <location>
        <begin position="22"/>
        <end position="281"/>
    </location>
</feature>
<dbReference type="Pfam" id="PF02630">
    <property type="entry name" value="SCO1-SenC"/>
    <property type="match status" value="1"/>
</dbReference>
<dbReference type="Proteomes" id="UP000221024">
    <property type="component" value="Unassembled WGS sequence"/>
</dbReference>
<keyword evidence="2" id="KW-1133">Transmembrane helix</keyword>
<dbReference type="InterPro" id="IPR036249">
    <property type="entry name" value="Thioredoxin-like_sf"/>
</dbReference>
<keyword evidence="2" id="KW-0812">Transmembrane</keyword>
<keyword evidence="5" id="KW-1185">Reference proteome</keyword>
<dbReference type="PANTHER" id="PTHR12151">
    <property type="entry name" value="ELECTRON TRANSPORT PROTIN SCO1/SENC FAMILY MEMBER"/>
    <property type="match status" value="1"/>
</dbReference>
<dbReference type="InterPro" id="IPR003782">
    <property type="entry name" value="SCO1/SenC"/>
</dbReference>
<dbReference type="EMBL" id="PDEP01000010">
    <property type="protein sequence ID" value="PEN06087.1"/>
    <property type="molecule type" value="Genomic_DNA"/>
</dbReference>
<comment type="caution">
    <text evidence="4">The sequence shown here is derived from an EMBL/GenBank/DDBJ whole genome shotgun (WGS) entry which is preliminary data.</text>
</comment>
<keyword evidence="3" id="KW-0732">Signal</keyword>